<evidence type="ECO:0000313" key="1">
    <source>
        <dbReference type="EMBL" id="AVX27041.1"/>
    </source>
</evidence>
<organism evidence="1 2">
    <name type="scientific">Pseudomonas syringae pv. atrofaciens</name>
    <dbReference type="NCBI Taxonomy" id="192087"/>
    <lineage>
        <taxon>Bacteria</taxon>
        <taxon>Pseudomonadati</taxon>
        <taxon>Pseudomonadota</taxon>
        <taxon>Gammaproteobacteria</taxon>
        <taxon>Pseudomonadales</taxon>
        <taxon>Pseudomonadaceae</taxon>
        <taxon>Pseudomonas</taxon>
        <taxon>Pseudomonas syringae</taxon>
    </lineage>
</organism>
<gene>
    <name evidence="1" type="ORF">DA456_26935</name>
</gene>
<dbReference type="EMBL" id="CP028490">
    <property type="protein sequence ID" value="AVX27041.1"/>
    <property type="molecule type" value="Genomic_DNA"/>
</dbReference>
<reference evidence="1 2" key="1">
    <citation type="submission" date="2018-04" db="EMBL/GenBank/DDBJ databases">
        <authorList>
            <person name="Cha J.-S."/>
        </authorList>
    </citation>
    <scope>NUCLEOTIDE SEQUENCE [LARGE SCALE GENOMIC DNA]</scope>
    <source>
        <strain evidence="1 2">LMG5095</strain>
    </source>
</reference>
<evidence type="ECO:0000313" key="2">
    <source>
        <dbReference type="Proteomes" id="UP000240475"/>
    </source>
</evidence>
<protein>
    <submittedName>
        <fullName evidence="1">Uncharacterized protein</fullName>
    </submittedName>
</protein>
<proteinExistence type="predicted"/>
<accession>A0AAD0IE66</accession>
<dbReference type="Proteomes" id="UP000240475">
    <property type="component" value="Chromosome"/>
</dbReference>
<dbReference type="AlphaFoldDB" id="A0AAD0IE66"/>
<name>A0AAD0IE66_PSESX</name>
<sequence>MKQYAAENANELHQRIKRFDGNLLFLGQTSRYGEVGSRAIGTPFDRTGCMPHIATDHLNAEIGKEGSRNADEFMITELPAGYV</sequence>